<dbReference type="OrthoDB" id="5459182at2"/>
<dbReference type="InterPro" id="IPR037914">
    <property type="entry name" value="SpoVT-AbrB_sf"/>
</dbReference>
<protein>
    <recommendedName>
        <fullName evidence="3">SpoVT-AbrB domain-containing protein</fullName>
    </recommendedName>
</protein>
<keyword evidence="2" id="KW-1185">Reference proteome</keyword>
<evidence type="ECO:0000313" key="1">
    <source>
        <dbReference type="EMBL" id="SDN19868.1"/>
    </source>
</evidence>
<evidence type="ECO:0008006" key="3">
    <source>
        <dbReference type="Google" id="ProtNLM"/>
    </source>
</evidence>
<dbReference type="SUPFAM" id="SSF89447">
    <property type="entry name" value="AbrB/MazE/MraZ-like"/>
    <property type="match status" value="1"/>
</dbReference>
<dbReference type="Proteomes" id="UP000198704">
    <property type="component" value="Unassembled WGS sequence"/>
</dbReference>
<proteinExistence type="predicted"/>
<sequence>MKRAVTRIGNATGLILPEALRSRLNLQRGQWLRTTELPVLRLNGVRFLSDQAQAIAAIVGLARWIRQSWPA</sequence>
<gene>
    <name evidence="1" type="ORF">SAMN05216360_106245</name>
</gene>
<dbReference type="RefSeq" id="WP_091716048.1">
    <property type="nucleotide sequence ID" value="NZ_FNHS01000006.1"/>
</dbReference>
<accession>A0A1G9ZEW4</accession>
<name>A0A1G9ZEW4_9HYPH</name>
<dbReference type="AlphaFoldDB" id="A0A1G9ZEW4"/>
<dbReference type="STRING" id="582672.SAMN05216360_106245"/>
<organism evidence="1 2">
    <name type="scientific">Methylobacterium phyllostachyos</name>
    <dbReference type="NCBI Taxonomy" id="582672"/>
    <lineage>
        <taxon>Bacteria</taxon>
        <taxon>Pseudomonadati</taxon>
        <taxon>Pseudomonadota</taxon>
        <taxon>Alphaproteobacteria</taxon>
        <taxon>Hyphomicrobiales</taxon>
        <taxon>Methylobacteriaceae</taxon>
        <taxon>Methylobacterium</taxon>
    </lineage>
</organism>
<reference evidence="2" key="1">
    <citation type="submission" date="2016-10" db="EMBL/GenBank/DDBJ databases">
        <authorList>
            <person name="Varghese N."/>
            <person name="Submissions S."/>
        </authorList>
    </citation>
    <scope>NUCLEOTIDE SEQUENCE [LARGE SCALE GENOMIC DNA]</scope>
    <source>
        <strain evidence="2">BL47</strain>
    </source>
</reference>
<dbReference type="EMBL" id="FNHS01000006">
    <property type="protein sequence ID" value="SDN19868.1"/>
    <property type="molecule type" value="Genomic_DNA"/>
</dbReference>
<evidence type="ECO:0000313" key="2">
    <source>
        <dbReference type="Proteomes" id="UP000198704"/>
    </source>
</evidence>